<organism evidence="1">
    <name type="scientific">Triticum urartu</name>
    <name type="common">Red wild einkorn</name>
    <name type="synonym">Crithodium urartu</name>
    <dbReference type="NCBI Taxonomy" id="4572"/>
    <lineage>
        <taxon>Eukaryota</taxon>
        <taxon>Viridiplantae</taxon>
        <taxon>Streptophyta</taxon>
        <taxon>Embryophyta</taxon>
        <taxon>Tracheophyta</taxon>
        <taxon>Spermatophyta</taxon>
        <taxon>Magnoliopsida</taxon>
        <taxon>Liliopsida</taxon>
        <taxon>Poales</taxon>
        <taxon>Poaceae</taxon>
        <taxon>BOP clade</taxon>
        <taxon>Pooideae</taxon>
        <taxon>Triticodae</taxon>
        <taxon>Triticeae</taxon>
        <taxon>Triticinae</taxon>
        <taxon>Triticum</taxon>
    </lineage>
</organism>
<dbReference type="PROSITE" id="PS50293">
    <property type="entry name" value="TPR_REGION"/>
    <property type="match status" value="1"/>
</dbReference>
<dbReference type="STRING" id="4572.M7ZQZ2"/>
<dbReference type="InterPro" id="IPR019734">
    <property type="entry name" value="TPR_rpt"/>
</dbReference>
<dbReference type="InterPro" id="IPR051616">
    <property type="entry name" value="Cul2-RING_E3_ligase_SR"/>
</dbReference>
<proteinExistence type="predicted"/>
<dbReference type="SUPFAM" id="SSF48452">
    <property type="entry name" value="TPR-like"/>
    <property type="match status" value="1"/>
</dbReference>
<dbReference type="AlphaFoldDB" id="M7ZQZ2"/>
<evidence type="ECO:0000313" key="1">
    <source>
        <dbReference type="EMBL" id="EMS62527.1"/>
    </source>
</evidence>
<reference evidence="1" key="1">
    <citation type="journal article" date="2013" name="Nature">
        <title>Draft genome of the wheat A-genome progenitor Triticum urartu.</title>
        <authorList>
            <person name="Ling H.Q."/>
            <person name="Zhao S."/>
            <person name="Liu D."/>
            <person name="Wang J."/>
            <person name="Sun H."/>
            <person name="Zhang C."/>
            <person name="Fan H."/>
            <person name="Li D."/>
            <person name="Dong L."/>
            <person name="Tao Y."/>
            <person name="Gao C."/>
            <person name="Wu H."/>
            <person name="Li Y."/>
            <person name="Cui Y."/>
            <person name="Guo X."/>
            <person name="Zheng S."/>
            <person name="Wang B."/>
            <person name="Yu K."/>
            <person name="Liang Q."/>
            <person name="Yang W."/>
            <person name="Lou X."/>
            <person name="Chen J."/>
            <person name="Feng M."/>
            <person name="Jian J."/>
            <person name="Zhang X."/>
            <person name="Luo G."/>
            <person name="Jiang Y."/>
            <person name="Liu J."/>
            <person name="Wang Z."/>
            <person name="Sha Y."/>
            <person name="Zhang B."/>
            <person name="Wu H."/>
            <person name="Tang D."/>
            <person name="Shen Q."/>
            <person name="Xue P."/>
            <person name="Zou S."/>
            <person name="Wang X."/>
            <person name="Liu X."/>
            <person name="Wang F."/>
            <person name="Yang Y."/>
            <person name="An X."/>
            <person name="Dong Z."/>
            <person name="Zhang K."/>
            <person name="Zhang X."/>
            <person name="Luo M.C."/>
            <person name="Dvorak J."/>
            <person name="Tong Y."/>
            <person name="Wang J."/>
            <person name="Yang H."/>
            <person name="Li Z."/>
            <person name="Wang D."/>
            <person name="Zhang A."/>
            <person name="Wang J."/>
        </authorList>
    </citation>
    <scope>NUCLEOTIDE SEQUENCE</scope>
</reference>
<gene>
    <name evidence="1" type="ORF">TRIUR3_20369</name>
</gene>
<dbReference type="EMBL" id="KD081014">
    <property type="protein sequence ID" value="EMS62527.1"/>
    <property type="molecule type" value="Genomic_DNA"/>
</dbReference>
<protein>
    <submittedName>
        <fullName evidence="1">Tetratricopeptide repeat protein 28</fullName>
    </submittedName>
</protein>
<dbReference type="InterPro" id="IPR011990">
    <property type="entry name" value="TPR-like_helical_dom_sf"/>
</dbReference>
<dbReference type="PROSITE" id="PS50005">
    <property type="entry name" value="TPR"/>
    <property type="match status" value="1"/>
</dbReference>
<accession>M7ZQZ2</accession>
<dbReference type="PANTHER" id="PTHR46224:SF49">
    <property type="match status" value="1"/>
</dbReference>
<dbReference type="Pfam" id="PF00515">
    <property type="entry name" value="TPR_1"/>
    <property type="match status" value="1"/>
</dbReference>
<dbReference type="eggNOG" id="KOG0548">
    <property type="taxonomic scope" value="Eukaryota"/>
</dbReference>
<sequence length="151" mass="17101">MAASPVTLLHCDFHLGRPLLHVALRAALGLGLREKGIGGEGERIGTVRPEKVMEIDPLDATLFANRSLCWLRMREGDRALADAQRCKMLRPGWSKAWYREGSALSFMEDYQRAVDAFQEALRLDPDSSEIKKMLSFEVFRCFDAFHSCNLQ</sequence>
<dbReference type="SMART" id="SM00028">
    <property type="entry name" value="TPR"/>
    <property type="match status" value="2"/>
</dbReference>
<dbReference type="Gene3D" id="1.25.40.10">
    <property type="entry name" value="Tetratricopeptide repeat domain"/>
    <property type="match status" value="1"/>
</dbReference>
<name>M7ZQZ2_TRIUA</name>
<dbReference type="PANTHER" id="PTHR46224">
    <property type="entry name" value="ANKYRIN REPEAT FAMILY PROTEIN"/>
    <property type="match status" value="1"/>
</dbReference>